<proteinExistence type="predicted"/>
<dbReference type="InterPro" id="IPR059112">
    <property type="entry name" value="CysZ/EI24"/>
</dbReference>
<keyword evidence="9 10" id="KW-0472">Membrane</keyword>
<keyword evidence="8" id="KW-0764">Sulfate transport</keyword>
<dbReference type="GO" id="GO:0019344">
    <property type="term" value="P:cysteine biosynthetic process"/>
    <property type="evidence" value="ECO:0007669"/>
    <property type="project" value="TreeGrafter"/>
</dbReference>
<accession>A0A977KYK2</accession>
<dbReference type="InterPro" id="IPR050480">
    <property type="entry name" value="CysZ-like"/>
</dbReference>
<comment type="subcellular location">
    <subcellularLocation>
        <location evidence="1">Membrane</location>
        <topology evidence="1">Multi-pass membrane protein</topology>
    </subcellularLocation>
</comment>
<feature type="transmembrane region" description="Helical" evidence="10">
    <location>
        <begin position="163"/>
        <end position="182"/>
    </location>
</feature>
<dbReference type="GO" id="GO:0000103">
    <property type="term" value="P:sulfate assimilation"/>
    <property type="evidence" value="ECO:0007669"/>
    <property type="project" value="TreeGrafter"/>
</dbReference>
<feature type="transmembrane region" description="Helical" evidence="10">
    <location>
        <begin position="107"/>
        <end position="130"/>
    </location>
</feature>
<dbReference type="PANTHER" id="PTHR37468">
    <property type="entry name" value="SULFATE TRANSPORTER CYSZ"/>
    <property type="match status" value="1"/>
</dbReference>
<keyword evidence="5" id="KW-0028">Amino-acid biosynthesis</keyword>
<dbReference type="Pfam" id="PF07264">
    <property type="entry name" value="EI24"/>
    <property type="match status" value="1"/>
</dbReference>
<evidence type="ECO:0000256" key="4">
    <source>
        <dbReference type="ARBA" id="ARBA00022519"/>
    </source>
</evidence>
<reference evidence="11" key="1">
    <citation type="submission" date="2021-04" db="EMBL/GenBank/DDBJ databases">
        <title>Genome sequence of Woronichinia naegeliana from Washington state freshwater lake bloom.</title>
        <authorList>
            <person name="Dreher T.W."/>
        </authorList>
    </citation>
    <scope>NUCLEOTIDE SEQUENCE</scope>
    <source>
        <strain evidence="11">WA131</strain>
    </source>
</reference>
<organism evidence="11">
    <name type="scientific">Woronichinia naegeliana WA131</name>
    <dbReference type="NCBI Taxonomy" id="2824559"/>
    <lineage>
        <taxon>Bacteria</taxon>
        <taxon>Bacillati</taxon>
        <taxon>Cyanobacteriota</taxon>
        <taxon>Cyanophyceae</taxon>
        <taxon>Synechococcales</taxon>
        <taxon>Coelosphaeriaceae</taxon>
        <taxon>Woronichinia</taxon>
    </lineage>
</organism>
<dbReference type="PANTHER" id="PTHR37468:SF1">
    <property type="entry name" value="SULFATE TRANSPORTER CYSZ"/>
    <property type="match status" value="1"/>
</dbReference>
<dbReference type="EMBL" id="CP073041">
    <property type="protein sequence ID" value="UXE62324.1"/>
    <property type="molecule type" value="Genomic_DNA"/>
</dbReference>
<keyword evidence="3" id="KW-1003">Cell membrane</keyword>
<keyword evidence="4" id="KW-0997">Cell inner membrane</keyword>
<sequence length="288" mass="32551">MYSKLLQQILSGFGLLTGASYPFQTLALFWRSPSLLPYIIIPLLLNIGLGIFLYWQLFSWEQNTIEIILINSRDQWQIIYNQLPTWLQGIEILIQVLFWVVKLFLQLATLILTGFILAQIGVLLGAPWYGRLSEKLEFLRLGKCYLKEVGLLREIQRAIAFELKKLVIIIGLGFPCFLFNFFPGIGPLIATIGGITITTTLTCLDFLDQPLERRRLTFRAKLGLIVKSLPSSGGFGLTCLGLVSIPLVNLVTIPLCVAAGTLFFSDRLYPRYFAELESQSPNLKPEQF</sequence>
<evidence type="ECO:0000256" key="10">
    <source>
        <dbReference type="SAM" id="Phobius"/>
    </source>
</evidence>
<evidence type="ECO:0000313" key="11">
    <source>
        <dbReference type="EMBL" id="UXE62324.1"/>
    </source>
</evidence>
<evidence type="ECO:0000256" key="9">
    <source>
        <dbReference type="ARBA" id="ARBA00023136"/>
    </source>
</evidence>
<evidence type="ECO:0000256" key="7">
    <source>
        <dbReference type="ARBA" id="ARBA00022989"/>
    </source>
</evidence>
<dbReference type="AlphaFoldDB" id="A0A977KYK2"/>
<evidence type="ECO:0000256" key="6">
    <source>
        <dbReference type="ARBA" id="ARBA00022692"/>
    </source>
</evidence>
<feature type="transmembrane region" description="Helical" evidence="10">
    <location>
        <begin position="36"/>
        <end position="57"/>
    </location>
</feature>
<keyword evidence="6 10" id="KW-0812">Transmembrane</keyword>
<feature type="transmembrane region" description="Helical" evidence="10">
    <location>
        <begin position="78"/>
        <end position="101"/>
    </location>
</feature>
<evidence type="ECO:0000256" key="2">
    <source>
        <dbReference type="ARBA" id="ARBA00022448"/>
    </source>
</evidence>
<dbReference type="KEGG" id="wna:KA717_05835"/>
<feature type="transmembrane region" description="Helical" evidence="10">
    <location>
        <begin position="251"/>
        <end position="269"/>
    </location>
</feature>
<evidence type="ECO:0000256" key="8">
    <source>
        <dbReference type="ARBA" id="ARBA00023032"/>
    </source>
</evidence>
<keyword evidence="7 10" id="KW-1133">Transmembrane helix</keyword>
<protein>
    <submittedName>
        <fullName evidence="11">EI24 domain-containing protein</fullName>
    </submittedName>
</protein>
<evidence type="ECO:0000256" key="3">
    <source>
        <dbReference type="ARBA" id="ARBA00022475"/>
    </source>
</evidence>
<dbReference type="GO" id="GO:0005886">
    <property type="term" value="C:plasma membrane"/>
    <property type="evidence" value="ECO:0007669"/>
    <property type="project" value="TreeGrafter"/>
</dbReference>
<evidence type="ECO:0000256" key="5">
    <source>
        <dbReference type="ARBA" id="ARBA00022605"/>
    </source>
</evidence>
<keyword evidence="2" id="KW-0813">Transport</keyword>
<dbReference type="Proteomes" id="UP001065613">
    <property type="component" value="Chromosome"/>
</dbReference>
<name>A0A977KYK2_9CYAN</name>
<gene>
    <name evidence="11" type="ORF">KA717_05835</name>
</gene>
<evidence type="ECO:0000256" key="1">
    <source>
        <dbReference type="ARBA" id="ARBA00004141"/>
    </source>
</evidence>
<dbReference type="GO" id="GO:0009675">
    <property type="term" value="F:high-affinity sulfate:proton symporter activity"/>
    <property type="evidence" value="ECO:0007669"/>
    <property type="project" value="TreeGrafter"/>
</dbReference>